<dbReference type="Proteomes" id="UP000199207">
    <property type="component" value="Unassembled WGS sequence"/>
</dbReference>
<evidence type="ECO:0000313" key="3">
    <source>
        <dbReference type="Proteomes" id="UP000199207"/>
    </source>
</evidence>
<dbReference type="SUPFAM" id="SSF50494">
    <property type="entry name" value="Trypsin-like serine proteases"/>
    <property type="match status" value="1"/>
</dbReference>
<accession>A0A1I1HU36</accession>
<evidence type="ECO:0000256" key="1">
    <source>
        <dbReference type="SAM" id="MobiDB-lite"/>
    </source>
</evidence>
<dbReference type="Gene3D" id="2.40.10.120">
    <property type="match status" value="1"/>
</dbReference>
<keyword evidence="3" id="KW-1185">Reference proteome</keyword>
<feature type="region of interest" description="Disordered" evidence="1">
    <location>
        <begin position="1327"/>
        <end position="1349"/>
    </location>
</feature>
<dbReference type="Pfam" id="PF13365">
    <property type="entry name" value="Trypsin_2"/>
    <property type="match status" value="1"/>
</dbReference>
<proteinExistence type="predicted"/>
<dbReference type="RefSeq" id="WP_093837790.1">
    <property type="nucleotide sequence ID" value="NZ_FOLM01000002.1"/>
</dbReference>
<feature type="region of interest" description="Disordered" evidence="1">
    <location>
        <begin position="473"/>
        <end position="493"/>
    </location>
</feature>
<feature type="region of interest" description="Disordered" evidence="1">
    <location>
        <begin position="735"/>
        <end position="755"/>
    </location>
</feature>
<feature type="compositionally biased region" description="Low complexity" evidence="1">
    <location>
        <begin position="480"/>
        <end position="493"/>
    </location>
</feature>
<name>A0A1I1HU36_9ACTN</name>
<dbReference type="InterPro" id="IPR009003">
    <property type="entry name" value="Peptidase_S1_PA"/>
</dbReference>
<evidence type="ECO:0000313" key="2">
    <source>
        <dbReference type="EMBL" id="SFC27659.1"/>
    </source>
</evidence>
<feature type="compositionally biased region" description="Gly residues" evidence="1">
    <location>
        <begin position="1337"/>
        <end position="1349"/>
    </location>
</feature>
<dbReference type="STRING" id="910347.SAMN05421773_102529"/>
<dbReference type="InterPro" id="IPR027417">
    <property type="entry name" value="P-loop_NTPase"/>
</dbReference>
<dbReference type="OrthoDB" id="3645759at2"/>
<dbReference type="SUPFAM" id="SSF52540">
    <property type="entry name" value="P-loop containing nucleoside triphosphate hydrolases"/>
    <property type="match status" value="1"/>
</dbReference>
<reference evidence="2 3" key="1">
    <citation type="submission" date="2016-10" db="EMBL/GenBank/DDBJ databases">
        <authorList>
            <person name="de Groot N.N."/>
        </authorList>
    </citation>
    <scope>NUCLEOTIDE SEQUENCE [LARGE SCALE GENOMIC DNA]</scope>
    <source>
        <strain evidence="2 3">CGMCC 4.5739</strain>
    </source>
</reference>
<dbReference type="EMBL" id="FOLM01000002">
    <property type="protein sequence ID" value="SFC27659.1"/>
    <property type="molecule type" value="Genomic_DNA"/>
</dbReference>
<organism evidence="2 3">
    <name type="scientific">Streptomyces aidingensis</name>
    <dbReference type="NCBI Taxonomy" id="910347"/>
    <lineage>
        <taxon>Bacteria</taxon>
        <taxon>Bacillati</taxon>
        <taxon>Actinomycetota</taxon>
        <taxon>Actinomycetes</taxon>
        <taxon>Kitasatosporales</taxon>
        <taxon>Streptomycetaceae</taxon>
        <taxon>Streptomyces</taxon>
    </lineage>
</organism>
<sequence length="1349" mass="145477">MLEPRRIAQIIVRHRNQPEGRGSGYLFSANTVLTAAHVVAGGDPPQVTARFDAGRPQERVAEAKVVWQHPDLDLAVLALASRPGGELPPAPIGRIGPHDAMVPCRLSGFPLYKARTVGGVTYRDREHLEAVCPALANSREGTLALRIDNPPHPPGPLWKGISGAAVFGHGRLVGIVTSARSLEHGALTASHIGRWAEILLQEDDGENLLRRLEELLGGHRLEPGRLPDVADAAARAAARLPPGIRPHWRLAQLPGPRLRHLTEQRLSFVRPEDGRHRADPDRLWEWLSGAAPSGSGYQEPVRGLMVAGLPGSGKTRTCFEVASRAERDDWQALHVAADARVSADDLLAAVDAVRGHDVLLVLDDADALSGLDLERFAEEAPEVVTPGVRVACIAAARSSAAGTVATQTRFPENFETVALCQDDEHQRRVHHRILDTVAPGAIKVFGRAAVADHCRDRPALAVMLAQRAEEAARAGRPLETATAPGPGPAGAAPRRWMRQNIDRDRAQLSRYGGNAENTMLAAAVAALSCPQPSAAVHAAVRHFLGRPGGPALDTGAEGLISSLVKLGWLVRSGAELDVMHHLTIDEFMRQVCVPDDVWFRGETLGKLLNALLTDVTTFRLAARQLRRWAGDLPEPDRQAVGQVCDNWLGTRGSAVGVLLTDAPDHAEARAALLTLLTGAPWQSGTVAQWDTVVAPWLGAAGQESPEQVDGLLTSAVRDTADAVPEPLAAAALQRLGELGDPAGDPTRDPTRGRGRGRGLMEALLRAKGISGPLRDKVLRAAHGRLGPSVAPQNRPVFAALVDRSDLSDGARREVLGLGLTGAERWLPSTGAALLLWEMLRRHDGLGRTGLRDAVQLAHRWLRVHGDDPRASFVYTPLLELPDPGAHGAGFAVPGALSWLEHRETSPGAGFVLRRLLPHPGLGPGERERAVGHALRWLADRGRGKEASFVLAPLLSQLGAGHDRLPKVRDHTLDWLRRHGLSTAACFVYKALLERTDLPEIHDEAAGQAVGWLGLHCRRRDAGSVLPLMLGLSGHAPETCAAALDWLEEHRTLPEATHTLAPLLYQRALDPGQSGRAAGYALDWLDRHRTASEASFVLKPLLTRLPADRLPEAVAHGLAWLELHGGQEEARFVLGALLDAARPEEELPAPLLDHAVDWLHGRPVGQDTHRVLLPLLARRELNAKQRRRAVRTARELSELAPDAAWQRELVKKLAWLGPLPAEQADYVAERVRTALAPPISGSLANDLLPPALRRRDVRPEDARRFADLAQEWLERNVTSRNRGRVLAALLAAQSLDPVRRQKAVRAARLWLDAAPDDSTRMAGLIRDLTAGHQPGSATTGGGTDGAGDTS</sequence>
<protein>
    <submittedName>
        <fullName evidence="2">Trypsin-like peptidase domain-containing protein</fullName>
    </submittedName>
</protein>
<gene>
    <name evidence="2" type="ORF">SAMN05421773_102529</name>
</gene>